<protein>
    <submittedName>
        <fullName evidence="1">Uncharacterized protein</fullName>
    </submittedName>
</protein>
<keyword evidence="2" id="KW-1185">Reference proteome</keyword>
<evidence type="ECO:0000313" key="2">
    <source>
        <dbReference type="Proteomes" id="UP000824782"/>
    </source>
</evidence>
<sequence length="80" mass="9424">MQKSREKWFLKGLTCVWSTYCKLHVWHDVNDTVSIAIYTFLYLPPFAFHSPWGYMYRGKSLVSVNYNSRMKGAAALNVWL</sequence>
<comment type="caution">
    <text evidence="1">The sequence shown here is derived from an EMBL/GenBank/DDBJ whole genome shotgun (WGS) entry which is preliminary data.</text>
</comment>
<gene>
    <name evidence="1" type="ORF">GDO81_010645</name>
</gene>
<dbReference type="EMBL" id="WNYA01000004">
    <property type="protein sequence ID" value="KAG8578849.1"/>
    <property type="molecule type" value="Genomic_DNA"/>
</dbReference>
<evidence type="ECO:0000313" key="1">
    <source>
        <dbReference type="EMBL" id="KAG8578849.1"/>
    </source>
</evidence>
<organism evidence="1 2">
    <name type="scientific">Engystomops pustulosus</name>
    <name type="common">Tungara frog</name>
    <name type="synonym">Physalaemus pustulosus</name>
    <dbReference type="NCBI Taxonomy" id="76066"/>
    <lineage>
        <taxon>Eukaryota</taxon>
        <taxon>Metazoa</taxon>
        <taxon>Chordata</taxon>
        <taxon>Craniata</taxon>
        <taxon>Vertebrata</taxon>
        <taxon>Euteleostomi</taxon>
        <taxon>Amphibia</taxon>
        <taxon>Batrachia</taxon>
        <taxon>Anura</taxon>
        <taxon>Neobatrachia</taxon>
        <taxon>Hyloidea</taxon>
        <taxon>Leptodactylidae</taxon>
        <taxon>Leiuperinae</taxon>
        <taxon>Engystomops</taxon>
    </lineage>
</organism>
<reference evidence="1" key="1">
    <citation type="thesis" date="2020" institute="ProQuest LLC" country="789 East Eisenhower Parkway, Ann Arbor, MI, USA">
        <title>Comparative Genomics and Chromosome Evolution.</title>
        <authorList>
            <person name="Mudd A.B."/>
        </authorList>
    </citation>
    <scope>NUCLEOTIDE SEQUENCE</scope>
    <source>
        <strain evidence="1">237g6f4</strain>
        <tissue evidence="1">Blood</tissue>
    </source>
</reference>
<proteinExistence type="predicted"/>
<dbReference type="Proteomes" id="UP000824782">
    <property type="component" value="Unassembled WGS sequence"/>
</dbReference>
<name>A0AAV7C2J3_ENGPU</name>
<accession>A0AAV7C2J3</accession>
<dbReference type="AlphaFoldDB" id="A0AAV7C2J3"/>